<organism evidence="3 4">
    <name type="scientific">Caerostris extrusa</name>
    <name type="common">Bark spider</name>
    <name type="synonym">Caerostris bankana</name>
    <dbReference type="NCBI Taxonomy" id="172846"/>
    <lineage>
        <taxon>Eukaryota</taxon>
        <taxon>Metazoa</taxon>
        <taxon>Ecdysozoa</taxon>
        <taxon>Arthropoda</taxon>
        <taxon>Chelicerata</taxon>
        <taxon>Arachnida</taxon>
        <taxon>Araneae</taxon>
        <taxon>Araneomorphae</taxon>
        <taxon>Entelegynae</taxon>
        <taxon>Araneoidea</taxon>
        <taxon>Araneidae</taxon>
        <taxon>Caerostris</taxon>
    </lineage>
</organism>
<accession>A0AAV4SX36</accession>
<feature type="domain" description="AMP-dependent synthetase/ligase" evidence="2">
    <location>
        <begin position="50"/>
        <end position="139"/>
    </location>
</feature>
<evidence type="ECO:0000313" key="4">
    <source>
        <dbReference type="Proteomes" id="UP001054945"/>
    </source>
</evidence>
<keyword evidence="1" id="KW-1133">Transmembrane helix</keyword>
<dbReference type="SUPFAM" id="SSF56801">
    <property type="entry name" value="Acetyl-CoA synthetase-like"/>
    <property type="match status" value="1"/>
</dbReference>
<dbReference type="InterPro" id="IPR020845">
    <property type="entry name" value="AMP-binding_CS"/>
</dbReference>
<sequence>MSNRIEAMIGMIAVTSIGAIWSGAMPLIGSKLLLDDFLQLGLEADGSVPPMQFEQVSFDHPVFINYTSGTTGLPKAIVHGVCTFNMFHNLFSPFCVFRDFCVHFWALAERQVFGSQTSQVEYVGFEVGEFFSFFSGSTALWWYQKAQKCGVGWVSWNCFAGLLFVGCTSVLLEGSPYFLSPTYFWDMLDEYEITHIFMATSIVDELQRLGYVFQYVISHRSF</sequence>
<keyword evidence="1" id="KW-0812">Transmembrane</keyword>
<dbReference type="InterPro" id="IPR042099">
    <property type="entry name" value="ANL_N_sf"/>
</dbReference>
<dbReference type="EMBL" id="BPLR01010203">
    <property type="protein sequence ID" value="GIY37686.1"/>
    <property type="molecule type" value="Genomic_DNA"/>
</dbReference>
<dbReference type="Pfam" id="PF00501">
    <property type="entry name" value="AMP-binding"/>
    <property type="match status" value="1"/>
</dbReference>
<gene>
    <name evidence="3" type="primary">AACS_54</name>
    <name evidence="3" type="ORF">CEXT_664471</name>
</gene>
<proteinExistence type="predicted"/>
<reference evidence="3 4" key="1">
    <citation type="submission" date="2021-06" db="EMBL/GenBank/DDBJ databases">
        <title>Caerostris extrusa draft genome.</title>
        <authorList>
            <person name="Kono N."/>
            <person name="Arakawa K."/>
        </authorList>
    </citation>
    <scope>NUCLEOTIDE SEQUENCE [LARGE SCALE GENOMIC DNA]</scope>
</reference>
<dbReference type="GO" id="GO:0030729">
    <property type="term" value="F:acetoacetate-CoA ligase activity"/>
    <property type="evidence" value="ECO:0007669"/>
    <property type="project" value="TreeGrafter"/>
</dbReference>
<keyword evidence="4" id="KW-1185">Reference proteome</keyword>
<dbReference type="PANTHER" id="PTHR42921:SF1">
    <property type="entry name" value="ACETOACETYL-COA SYNTHETASE"/>
    <property type="match status" value="1"/>
</dbReference>
<evidence type="ECO:0000313" key="3">
    <source>
        <dbReference type="EMBL" id="GIY37686.1"/>
    </source>
</evidence>
<evidence type="ECO:0000256" key="1">
    <source>
        <dbReference type="SAM" id="Phobius"/>
    </source>
</evidence>
<comment type="caution">
    <text evidence="3">The sequence shown here is derived from an EMBL/GenBank/DDBJ whole genome shotgun (WGS) entry which is preliminary data.</text>
</comment>
<protein>
    <submittedName>
        <fullName evidence="3">Acetoacetyl-CoA synthetase</fullName>
    </submittedName>
</protein>
<dbReference type="Proteomes" id="UP001054945">
    <property type="component" value="Unassembled WGS sequence"/>
</dbReference>
<keyword evidence="1" id="KW-0472">Membrane</keyword>
<name>A0AAV4SX36_CAEEX</name>
<dbReference type="PANTHER" id="PTHR42921">
    <property type="entry name" value="ACETOACETYL-COA SYNTHETASE"/>
    <property type="match status" value="1"/>
</dbReference>
<dbReference type="InterPro" id="IPR000873">
    <property type="entry name" value="AMP-dep_synth/lig_dom"/>
</dbReference>
<evidence type="ECO:0000259" key="2">
    <source>
        <dbReference type="Pfam" id="PF00501"/>
    </source>
</evidence>
<dbReference type="AlphaFoldDB" id="A0AAV4SX36"/>
<dbReference type="PROSITE" id="PS00455">
    <property type="entry name" value="AMP_BINDING"/>
    <property type="match status" value="1"/>
</dbReference>
<dbReference type="Gene3D" id="3.40.50.12780">
    <property type="entry name" value="N-terminal domain of ligase-like"/>
    <property type="match status" value="1"/>
</dbReference>
<feature type="transmembrane region" description="Helical" evidence="1">
    <location>
        <begin position="122"/>
        <end position="143"/>
    </location>
</feature>
<feature type="transmembrane region" description="Helical" evidence="1">
    <location>
        <begin position="150"/>
        <end position="172"/>
    </location>
</feature>
<feature type="transmembrane region" description="Helical" evidence="1">
    <location>
        <begin position="7"/>
        <end position="28"/>
    </location>
</feature>